<evidence type="ECO:0000313" key="1">
    <source>
        <dbReference type="EMBL" id="SFI24131.1"/>
    </source>
</evidence>
<protein>
    <submittedName>
        <fullName evidence="1">Uncharacterized protein</fullName>
    </submittedName>
</protein>
<sequence>MNYYDFSDFLEVQEAAKIMCKDESGDDFFYEGWLRQITLAVVGGDLDGHLFMCREPGSGIWEYVELKDLSERIEFSPSLFGYYVGDFSFCVRTSDFKQWLSSKANDESGKNESLDVSDAKPSHYLIIAALLEYVKGESGSDQEVIINSLESLNKGVRGVTRGNMEKLFARSNKEMKAARKNL</sequence>
<reference evidence="1 2" key="1">
    <citation type="submission" date="2016-10" db="EMBL/GenBank/DDBJ databases">
        <authorList>
            <person name="de Groot N.N."/>
        </authorList>
    </citation>
    <scope>NUCLEOTIDE SEQUENCE [LARGE SCALE GENOMIC DNA]</scope>
    <source>
        <strain evidence="1 2">CGMCC 1.6848</strain>
    </source>
</reference>
<organism evidence="1 2">
    <name type="scientific">Modicisalibacter xianhensis</name>
    <dbReference type="NCBI Taxonomy" id="442341"/>
    <lineage>
        <taxon>Bacteria</taxon>
        <taxon>Pseudomonadati</taxon>
        <taxon>Pseudomonadota</taxon>
        <taxon>Gammaproteobacteria</taxon>
        <taxon>Oceanospirillales</taxon>
        <taxon>Halomonadaceae</taxon>
        <taxon>Modicisalibacter</taxon>
    </lineage>
</organism>
<dbReference type="Proteomes" id="UP000199040">
    <property type="component" value="Unassembled WGS sequence"/>
</dbReference>
<gene>
    <name evidence="1" type="ORF">SAMN04487959_1347</name>
</gene>
<keyword evidence="2" id="KW-1185">Reference proteome</keyword>
<accession>A0A1I3GLK9</accession>
<proteinExistence type="predicted"/>
<evidence type="ECO:0000313" key="2">
    <source>
        <dbReference type="Proteomes" id="UP000199040"/>
    </source>
</evidence>
<dbReference type="RefSeq" id="WP_143097647.1">
    <property type="nucleotide sequence ID" value="NZ_FOPY01000034.1"/>
</dbReference>
<dbReference type="EMBL" id="FOPY01000034">
    <property type="protein sequence ID" value="SFI24131.1"/>
    <property type="molecule type" value="Genomic_DNA"/>
</dbReference>
<dbReference type="STRING" id="442341.SAMN04487959_1347"/>
<dbReference type="AlphaFoldDB" id="A0A1I3GLK9"/>
<name>A0A1I3GLK9_9GAMM</name>